<feature type="region of interest" description="Disordered" evidence="1">
    <location>
        <begin position="384"/>
        <end position="408"/>
    </location>
</feature>
<reference evidence="2 3" key="1">
    <citation type="journal article" date="2016" name="Fungal Biol.">
        <title>The genome of Xylona heveae provides a window into fungal endophytism.</title>
        <authorList>
            <person name="Gazis R."/>
            <person name="Kuo A."/>
            <person name="Riley R."/>
            <person name="LaButti K."/>
            <person name="Lipzen A."/>
            <person name="Lin J."/>
            <person name="Amirebrahimi M."/>
            <person name="Hesse C.N."/>
            <person name="Spatafora J.W."/>
            <person name="Henrissat B."/>
            <person name="Hainaut M."/>
            <person name="Grigoriev I.V."/>
            <person name="Hibbett D.S."/>
        </authorList>
    </citation>
    <scope>NUCLEOTIDE SEQUENCE [LARGE SCALE GENOMIC DNA]</scope>
    <source>
        <strain evidence="2 3">TC161</strain>
    </source>
</reference>
<dbReference type="PANTHER" id="PTHR38887:SF1">
    <property type="entry name" value="RAS MODIFICATION PROTEIN ERF4"/>
    <property type="match status" value="1"/>
</dbReference>
<feature type="region of interest" description="Disordered" evidence="1">
    <location>
        <begin position="126"/>
        <end position="145"/>
    </location>
</feature>
<dbReference type="RefSeq" id="XP_018189881.1">
    <property type="nucleotide sequence ID" value="XM_018330913.1"/>
</dbReference>
<feature type="region of interest" description="Disordered" evidence="1">
    <location>
        <begin position="19"/>
        <end position="104"/>
    </location>
</feature>
<accession>A0A161TPX8</accession>
<feature type="region of interest" description="Disordered" evidence="1">
    <location>
        <begin position="526"/>
        <end position="545"/>
    </location>
</feature>
<dbReference type="OMA" id="YDKRAQA"/>
<evidence type="ECO:0000313" key="2">
    <source>
        <dbReference type="EMBL" id="KZF24326.1"/>
    </source>
</evidence>
<feature type="compositionally biased region" description="Polar residues" evidence="1">
    <location>
        <begin position="385"/>
        <end position="401"/>
    </location>
</feature>
<feature type="compositionally biased region" description="Basic and acidic residues" evidence="1">
    <location>
        <begin position="27"/>
        <end position="43"/>
    </location>
</feature>
<proteinExistence type="predicted"/>
<sequence>MSFVVQKLVRGVAGGIGLASESISAYKENKNSKKAQGDTREEPSETGIEYPEDKKEGFNPEDDDPVEEVDDEQQWALDEAQDELTADRSPPPLSKATTEEPSAPDLAEALVRQYPMHELKELEVPPPSYAEASETGASPSKPVSSRPMLPYPVVVPQRRPKARARGFIRAYPPILEEFDIDQKAFLQFIDGANKLALQSQWMQAINLASLATIPLPFGIGVAISIAVQMATDVATEMHGRSRTNSYIAKLNKEFFGPRGLFCLVMTYKPNSADPFALLRTGSGGGSSSNFDLNSTISNTLAGSQETANFMKKLKTNLSASQGKTYGGQLEMLFPETAPLIYPELDKLVQKDDAETLRKRDKLLKGKEFTAKYVDKRATARFIAQNPESALAQNTPTPQFKSRFSDPNHPVNSGSLVSLLTGGYVNPPSLQQRRQARMESAYYGRGGGLGGRRGPGLIGSVISAIGDASANRSSAGGPSSSGPAAGTPAARASSSSRSPGPSSRNYPQSQSQSQSYDPDQPYDRYGYGFGYSYATGNNPDSSRRARRQALRDMRRYRGGPALDQDPAYGGQYGSGGILGFSPIGGVKKLLGQDVLYLMVVNMPTDEEMAEASRVMRS</sequence>
<dbReference type="Proteomes" id="UP000076632">
    <property type="component" value="Unassembled WGS sequence"/>
</dbReference>
<feature type="region of interest" description="Disordered" evidence="1">
    <location>
        <begin position="467"/>
        <end position="520"/>
    </location>
</feature>
<dbReference type="GeneID" id="28896050"/>
<evidence type="ECO:0000256" key="1">
    <source>
        <dbReference type="SAM" id="MobiDB-lite"/>
    </source>
</evidence>
<dbReference type="InterPro" id="IPR053221">
    <property type="entry name" value="Burnettramic_acid_biosynth"/>
</dbReference>
<feature type="compositionally biased region" description="Acidic residues" evidence="1">
    <location>
        <begin position="59"/>
        <end position="84"/>
    </location>
</feature>
<name>A0A161TPX8_XYLHT</name>
<dbReference type="PANTHER" id="PTHR38887">
    <property type="entry name" value="CHROMOSOME 21, WHOLE GENOME SHOTGUN SEQUENCE"/>
    <property type="match status" value="1"/>
</dbReference>
<organism evidence="2 3">
    <name type="scientific">Xylona heveae (strain CBS 132557 / TC161)</name>
    <dbReference type="NCBI Taxonomy" id="1328760"/>
    <lineage>
        <taxon>Eukaryota</taxon>
        <taxon>Fungi</taxon>
        <taxon>Dikarya</taxon>
        <taxon>Ascomycota</taxon>
        <taxon>Pezizomycotina</taxon>
        <taxon>Xylonomycetes</taxon>
        <taxon>Xylonales</taxon>
        <taxon>Xylonaceae</taxon>
        <taxon>Xylona</taxon>
    </lineage>
</organism>
<dbReference type="InParanoid" id="A0A161TPX8"/>
<evidence type="ECO:0000313" key="3">
    <source>
        <dbReference type="Proteomes" id="UP000076632"/>
    </source>
</evidence>
<gene>
    <name evidence="2" type="ORF">L228DRAFT_237267</name>
</gene>
<dbReference type="EMBL" id="KV407456">
    <property type="protein sequence ID" value="KZF24326.1"/>
    <property type="molecule type" value="Genomic_DNA"/>
</dbReference>
<keyword evidence="3" id="KW-1185">Reference proteome</keyword>
<dbReference type="OrthoDB" id="3433125at2759"/>
<feature type="compositionally biased region" description="Low complexity" evidence="1">
    <location>
        <begin position="467"/>
        <end position="518"/>
    </location>
</feature>
<protein>
    <submittedName>
        <fullName evidence="2">Uncharacterized protein</fullName>
    </submittedName>
</protein>
<dbReference type="AlphaFoldDB" id="A0A161TPX8"/>